<protein>
    <submittedName>
        <fullName evidence="3">Uncharacterized protein</fullName>
    </submittedName>
</protein>
<dbReference type="Proteomes" id="UP000037395">
    <property type="component" value="Unassembled WGS sequence"/>
</dbReference>
<comment type="caution">
    <text evidence="3">The sequence shown here is derived from an EMBL/GenBank/DDBJ whole genome shotgun (WGS) entry which is preliminary data.</text>
</comment>
<dbReference type="EMBL" id="BMUB01000008">
    <property type="protein sequence ID" value="GGU83587.1"/>
    <property type="molecule type" value="Genomic_DNA"/>
</dbReference>
<name>A0A1E7NA51_KITAU</name>
<reference evidence="3 4" key="2">
    <citation type="submission" date="2014-07" db="EMBL/GenBank/DDBJ databases">
        <authorList>
            <person name="Zhang J.E."/>
            <person name="Yang H."/>
            <person name="Guo J."/>
            <person name="Deng Z."/>
            <person name="Luo H."/>
            <person name="Luo M."/>
            <person name="Zhao B."/>
        </authorList>
    </citation>
    <scope>NUCLEOTIDE SEQUENCE [LARGE SCALE GENOMIC DNA]</scope>
    <source>
        <strain evidence="3">ATCC 10762</strain>
        <strain evidence="4">ATCC 10762 / DSM 40127 / CCM 3239 / JCM 4008 / LMG 5968 / NBRC 12843 / NCIMB 8234 / A-377</strain>
    </source>
</reference>
<evidence type="ECO:0000313" key="3">
    <source>
        <dbReference type="EMBL" id="OEV37567.1"/>
    </source>
</evidence>
<dbReference type="Proteomes" id="UP000610124">
    <property type="component" value="Unassembled WGS sequence"/>
</dbReference>
<feature type="region of interest" description="Disordered" evidence="1">
    <location>
        <begin position="35"/>
        <end position="68"/>
    </location>
</feature>
<evidence type="ECO:0000313" key="4">
    <source>
        <dbReference type="Proteomes" id="UP000037395"/>
    </source>
</evidence>
<reference evidence="2" key="5">
    <citation type="submission" date="2020-09" db="EMBL/GenBank/DDBJ databases">
        <authorList>
            <person name="Sun Q."/>
            <person name="Ohkuma M."/>
        </authorList>
    </citation>
    <scope>NUCLEOTIDE SEQUENCE</scope>
    <source>
        <strain evidence="2">JCM 4434</strain>
    </source>
</reference>
<keyword evidence="4" id="KW-1185">Reference proteome</keyword>
<dbReference type="EMBL" id="JPRF03000020">
    <property type="protein sequence ID" value="OEV37567.1"/>
    <property type="molecule type" value="Genomic_DNA"/>
</dbReference>
<gene>
    <name evidence="2" type="ORF">GCM10010502_39620</name>
    <name evidence="3" type="ORF">HS99_0026540</name>
</gene>
<feature type="compositionally biased region" description="Acidic residues" evidence="1">
    <location>
        <begin position="35"/>
        <end position="61"/>
    </location>
</feature>
<reference evidence="3" key="4">
    <citation type="submission" date="2016-08" db="EMBL/GenBank/DDBJ databases">
        <title>Sequencing, Assembly and Comparative Genomics of S. aureofaciens ATCC 10762.</title>
        <authorList>
            <person name="Gradnigo J.S."/>
            <person name="Johnson N."/>
            <person name="Somerville G.A."/>
        </authorList>
    </citation>
    <scope>NUCLEOTIDE SEQUENCE [LARGE SCALE GENOMIC DNA]</scope>
    <source>
        <strain evidence="3">ATCC 10762</strain>
    </source>
</reference>
<sequence length="68" mass="7410">MPRKLPETPGSRAQLAAGAGLLDELDELEALDELEGPEALDEPDVVDDVEEPADEPTELLEDERLSVR</sequence>
<reference evidence="4" key="3">
    <citation type="submission" date="2016-08" db="EMBL/GenBank/DDBJ databases">
        <title>Sequencing, assembly and comparative genomics of S. aureofaciens ATCC 10762.</title>
        <authorList>
            <person name="Gradnigo J.S."/>
            <person name="Johnson N."/>
            <person name="Somerville G.A."/>
        </authorList>
    </citation>
    <scope>NUCLEOTIDE SEQUENCE [LARGE SCALE GENOMIC DNA]</scope>
    <source>
        <strain evidence="4">ATCC 10762 / DSM 40127 / CCM 3239 / JCM 4008 / LMG 5968 / NBRC 12843 / NCIMB 8234 / A-377</strain>
    </source>
</reference>
<reference evidence="2" key="1">
    <citation type="journal article" date="2014" name="Int. J. Syst. Evol. Microbiol.">
        <title>Complete genome sequence of Corynebacterium casei LMG S-19264T (=DSM 44701T), isolated from a smear-ripened cheese.</title>
        <authorList>
            <consortium name="US DOE Joint Genome Institute (JGI-PGF)"/>
            <person name="Walter F."/>
            <person name="Albersmeier A."/>
            <person name="Kalinowski J."/>
            <person name="Ruckert C."/>
        </authorList>
    </citation>
    <scope>NUCLEOTIDE SEQUENCE</scope>
    <source>
        <strain evidence="2">JCM 4434</strain>
    </source>
</reference>
<evidence type="ECO:0000313" key="2">
    <source>
        <dbReference type="EMBL" id="GGU83587.1"/>
    </source>
</evidence>
<evidence type="ECO:0000256" key="1">
    <source>
        <dbReference type="SAM" id="MobiDB-lite"/>
    </source>
</evidence>
<organism evidence="3 4">
    <name type="scientific">Kitasatospora aureofaciens</name>
    <name type="common">Streptomyces aureofaciens</name>
    <dbReference type="NCBI Taxonomy" id="1894"/>
    <lineage>
        <taxon>Bacteria</taxon>
        <taxon>Bacillati</taxon>
        <taxon>Actinomycetota</taxon>
        <taxon>Actinomycetes</taxon>
        <taxon>Kitasatosporales</taxon>
        <taxon>Streptomycetaceae</taxon>
        <taxon>Kitasatospora</taxon>
    </lineage>
</organism>
<accession>A0A1E7NA51</accession>
<accession>A0A8H9LRU8</accession>
<proteinExistence type="predicted"/>
<dbReference type="AlphaFoldDB" id="A0A1E7NA51"/>